<protein>
    <submittedName>
        <fullName evidence="2">Uncharacterized protein</fullName>
    </submittedName>
</protein>
<proteinExistence type="predicted"/>
<evidence type="ECO:0000256" key="1">
    <source>
        <dbReference type="SAM" id="MobiDB-lite"/>
    </source>
</evidence>
<organism evidence="2 3">
    <name type="scientific">Hibiscus sabdariffa</name>
    <name type="common">roselle</name>
    <dbReference type="NCBI Taxonomy" id="183260"/>
    <lineage>
        <taxon>Eukaryota</taxon>
        <taxon>Viridiplantae</taxon>
        <taxon>Streptophyta</taxon>
        <taxon>Embryophyta</taxon>
        <taxon>Tracheophyta</taxon>
        <taxon>Spermatophyta</taxon>
        <taxon>Magnoliopsida</taxon>
        <taxon>eudicotyledons</taxon>
        <taxon>Gunneridae</taxon>
        <taxon>Pentapetalae</taxon>
        <taxon>rosids</taxon>
        <taxon>malvids</taxon>
        <taxon>Malvales</taxon>
        <taxon>Malvaceae</taxon>
        <taxon>Malvoideae</taxon>
        <taxon>Hibiscus</taxon>
    </lineage>
</organism>
<feature type="region of interest" description="Disordered" evidence="1">
    <location>
        <begin position="78"/>
        <end position="110"/>
    </location>
</feature>
<evidence type="ECO:0000313" key="2">
    <source>
        <dbReference type="EMBL" id="KAK9045043.1"/>
    </source>
</evidence>
<name>A0ABR2U5M5_9ROSI</name>
<sequence length="130" mass="15006">MLESKFDRLINAKICGGERKYTWSSEVKGLVERKYKWEVEVKDGKKKEEVKEKKYKWTIEFEGNGIDGLISRKYAFTASTGGDASESSKSKKKEKGEKRHHKKDNKGENVLRVVEIEEPFDHGAVVLRQV</sequence>
<comment type="caution">
    <text evidence="2">The sequence shown here is derived from an EMBL/GenBank/DDBJ whole genome shotgun (WGS) entry which is preliminary data.</text>
</comment>
<feature type="compositionally biased region" description="Basic and acidic residues" evidence="1">
    <location>
        <begin position="86"/>
        <end position="97"/>
    </location>
</feature>
<evidence type="ECO:0000313" key="3">
    <source>
        <dbReference type="Proteomes" id="UP001396334"/>
    </source>
</evidence>
<gene>
    <name evidence="2" type="ORF">V6N11_058933</name>
</gene>
<reference evidence="2 3" key="1">
    <citation type="journal article" date="2024" name="G3 (Bethesda)">
        <title>Genome assembly of Hibiscus sabdariffa L. provides insights into metabolisms of medicinal natural products.</title>
        <authorList>
            <person name="Kim T."/>
        </authorList>
    </citation>
    <scope>NUCLEOTIDE SEQUENCE [LARGE SCALE GENOMIC DNA]</scope>
    <source>
        <strain evidence="2">TK-2024</strain>
        <tissue evidence="2">Old leaves</tissue>
    </source>
</reference>
<dbReference type="EMBL" id="JBBPBN010000002">
    <property type="protein sequence ID" value="KAK9045043.1"/>
    <property type="molecule type" value="Genomic_DNA"/>
</dbReference>
<dbReference type="Proteomes" id="UP001396334">
    <property type="component" value="Unassembled WGS sequence"/>
</dbReference>
<accession>A0ABR2U5M5</accession>
<keyword evidence="3" id="KW-1185">Reference proteome</keyword>